<protein>
    <recommendedName>
        <fullName evidence="5 6">Small ribosomal subunit protein bS6</fullName>
    </recommendedName>
</protein>
<dbReference type="CDD" id="cd00473">
    <property type="entry name" value="bS6"/>
    <property type="match status" value="1"/>
</dbReference>
<evidence type="ECO:0000256" key="4">
    <source>
        <dbReference type="ARBA" id="ARBA00035104"/>
    </source>
</evidence>
<dbReference type="Proteomes" id="UP001325140">
    <property type="component" value="Chromosome"/>
</dbReference>
<reference evidence="7" key="1">
    <citation type="submission" date="2022-10" db="EMBL/GenBank/DDBJ databases">
        <title>Host association and intracellularity evolved multiple times independently in the Rickettsiales.</title>
        <authorList>
            <person name="Castelli M."/>
            <person name="Nardi T."/>
            <person name="Gammuto L."/>
            <person name="Bellinzona G."/>
            <person name="Sabaneyeva E."/>
            <person name="Potekhin A."/>
            <person name="Serra V."/>
            <person name="Petroni G."/>
            <person name="Sassera D."/>
        </authorList>
    </citation>
    <scope>NUCLEOTIDE SEQUENCE [LARGE SCALE GENOMIC DNA]</scope>
    <source>
        <strain evidence="7">US_Bl 11III1</strain>
    </source>
</reference>
<keyword evidence="2 6" id="KW-0689">Ribosomal protein</keyword>
<keyword evidence="8" id="KW-1185">Reference proteome</keyword>
<keyword evidence="6" id="KW-0699">rRNA-binding</keyword>
<evidence type="ECO:0000256" key="1">
    <source>
        <dbReference type="ARBA" id="ARBA00009512"/>
    </source>
</evidence>
<dbReference type="InterPro" id="IPR020814">
    <property type="entry name" value="Ribosomal_S6_plastid/chlpt"/>
</dbReference>
<proteinExistence type="inferred from homology"/>
<dbReference type="RefSeq" id="WP_323722302.1">
    <property type="nucleotide sequence ID" value="NZ_CP110343.1"/>
</dbReference>
<comment type="similarity">
    <text evidence="1 6">Belongs to the bacterial ribosomal protein bS6 family.</text>
</comment>
<dbReference type="Pfam" id="PF01250">
    <property type="entry name" value="Ribosomal_S6"/>
    <property type="match status" value="1"/>
</dbReference>
<keyword evidence="6" id="KW-0694">RNA-binding</keyword>
<dbReference type="InterPro" id="IPR000529">
    <property type="entry name" value="Ribosomal_bS6"/>
</dbReference>
<dbReference type="GO" id="GO:0005840">
    <property type="term" value="C:ribosome"/>
    <property type="evidence" value="ECO:0007669"/>
    <property type="project" value="UniProtKB-KW"/>
</dbReference>
<dbReference type="Gene3D" id="3.30.70.60">
    <property type="match status" value="1"/>
</dbReference>
<dbReference type="EMBL" id="CP110343">
    <property type="protein sequence ID" value="WPX97646.1"/>
    <property type="molecule type" value="Genomic_DNA"/>
</dbReference>
<evidence type="ECO:0000256" key="2">
    <source>
        <dbReference type="ARBA" id="ARBA00022980"/>
    </source>
</evidence>
<dbReference type="NCBIfam" id="TIGR00166">
    <property type="entry name" value="S6"/>
    <property type="match status" value="1"/>
</dbReference>
<accession>A0ABZ0UNE3</accession>
<evidence type="ECO:0000313" key="7">
    <source>
        <dbReference type="EMBL" id="WPX97646.1"/>
    </source>
</evidence>
<dbReference type="HAMAP" id="MF_00360">
    <property type="entry name" value="Ribosomal_bS6"/>
    <property type="match status" value="1"/>
</dbReference>
<name>A0ABZ0UNE3_9RICK</name>
<gene>
    <name evidence="6" type="primary">rpsF</name>
    <name evidence="7" type="ORF">Fokcrypt_00155</name>
</gene>
<dbReference type="SUPFAM" id="SSF54995">
    <property type="entry name" value="Ribosomal protein S6"/>
    <property type="match status" value="1"/>
</dbReference>
<organism evidence="7 8">
    <name type="scientific">Candidatus Fokinia crypta</name>
    <dbReference type="NCBI Taxonomy" id="1920990"/>
    <lineage>
        <taxon>Bacteria</taxon>
        <taxon>Pseudomonadati</taxon>
        <taxon>Pseudomonadota</taxon>
        <taxon>Alphaproteobacteria</taxon>
        <taxon>Rickettsiales</taxon>
        <taxon>Candidatus Midichloriaceae</taxon>
        <taxon>Candidatus Fokinia</taxon>
    </lineage>
</organism>
<dbReference type="InterPro" id="IPR014717">
    <property type="entry name" value="Transl_elong_EF1B/ribsomal_bS6"/>
</dbReference>
<keyword evidence="3 6" id="KW-0687">Ribonucleoprotein</keyword>
<evidence type="ECO:0000256" key="6">
    <source>
        <dbReference type="HAMAP-Rule" id="MF_00360"/>
    </source>
</evidence>
<sequence>MRFYKVVMGLRHDMSSHDIENTIFSVKSMMEKKDCKIMQLERWGMRDLKYKVKNGTSAYFVIFGIECEGSRVRELTHYFSVHHENVVRSMVLSTRYSFPVTEEPAVV</sequence>
<evidence type="ECO:0000313" key="8">
    <source>
        <dbReference type="Proteomes" id="UP001325140"/>
    </source>
</evidence>
<evidence type="ECO:0000256" key="3">
    <source>
        <dbReference type="ARBA" id="ARBA00023274"/>
    </source>
</evidence>
<evidence type="ECO:0000256" key="5">
    <source>
        <dbReference type="ARBA" id="ARBA00035294"/>
    </source>
</evidence>
<comment type="function">
    <text evidence="4 6">Binds together with bS18 to 16S ribosomal RNA.</text>
</comment>
<dbReference type="InterPro" id="IPR035980">
    <property type="entry name" value="Ribosomal_bS6_sf"/>
</dbReference>